<feature type="region of interest" description="Disordered" evidence="1">
    <location>
        <begin position="1"/>
        <end position="54"/>
    </location>
</feature>
<dbReference type="EMBL" id="JASJQH010000901">
    <property type="protein sequence ID" value="KAK9762594.1"/>
    <property type="molecule type" value="Genomic_DNA"/>
</dbReference>
<evidence type="ECO:0000256" key="1">
    <source>
        <dbReference type="SAM" id="MobiDB-lite"/>
    </source>
</evidence>
<name>A0ABR2WM90_9FUNG</name>
<protein>
    <submittedName>
        <fullName evidence="2">Uncharacterized protein</fullName>
    </submittedName>
</protein>
<feature type="compositionally biased region" description="Basic residues" evidence="1">
    <location>
        <begin position="45"/>
        <end position="54"/>
    </location>
</feature>
<sequence>MNNYTENRSYKVSPYEPLKSEYTHPSPHAYSISVERHNSETVRNHPYKPKKRQQ</sequence>
<accession>A0ABR2WM90</accession>
<comment type="caution">
    <text evidence="2">The sequence shown here is derived from an EMBL/GenBank/DDBJ whole genome shotgun (WGS) entry which is preliminary data.</text>
</comment>
<feature type="non-terminal residue" evidence="2">
    <location>
        <position position="54"/>
    </location>
</feature>
<dbReference type="Proteomes" id="UP001479436">
    <property type="component" value="Unassembled WGS sequence"/>
</dbReference>
<feature type="compositionally biased region" description="Basic and acidic residues" evidence="1">
    <location>
        <begin position="34"/>
        <end position="43"/>
    </location>
</feature>
<evidence type="ECO:0000313" key="3">
    <source>
        <dbReference type="Proteomes" id="UP001479436"/>
    </source>
</evidence>
<proteinExistence type="predicted"/>
<gene>
    <name evidence="2" type="ORF">K7432_011530</name>
</gene>
<reference evidence="2 3" key="1">
    <citation type="submission" date="2023-04" db="EMBL/GenBank/DDBJ databases">
        <title>Genome of Basidiobolus ranarum AG-B5.</title>
        <authorList>
            <person name="Stajich J.E."/>
            <person name="Carter-House D."/>
            <person name="Gryganskyi A."/>
        </authorList>
    </citation>
    <scope>NUCLEOTIDE SEQUENCE [LARGE SCALE GENOMIC DNA]</scope>
    <source>
        <strain evidence="2 3">AG-B5</strain>
    </source>
</reference>
<keyword evidence="3" id="KW-1185">Reference proteome</keyword>
<organism evidence="2 3">
    <name type="scientific">Basidiobolus ranarum</name>
    <dbReference type="NCBI Taxonomy" id="34480"/>
    <lineage>
        <taxon>Eukaryota</taxon>
        <taxon>Fungi</taxon>
        <taxon>Fungi incertae sedis</taxon>
        <taxon>Zoopagomycota</taxon>
        <taxon>Entomophthoromycotina</taxon>
        <taxon>Basidiobolomycetes</taxon>
        <taxon>Basidiobolales</taxon>
        <taxon>Basidiobolaceae</taxon>
        <taxon>Basidiobolus</taxon>
    </lineage>
</organism>
<evidence type="ECO:0000313" key="2">
    <source>
        <dbReference type="EMBL" id="KAK9762594.1"/>
    </source>
</evidence>